<dbReference type="CDD" id="cd05466">
    <property type="entry name" value="PBP2_LTTR_substrate"/>
    <property type="match status" value="1"/>
</dbReference>
<evidence type="ECO:0000313" key="7">
    <source>
        <dbReference type="EMBL" id="QTD50861.1"/>
    </source>
</evidence>
<dbReference type="InterPro" id="IPR036388">
    <property type="entry name" value="WH-like_DNA-bd_sf"/>
</dbReference>
<keyword evidence="5" id="KW-0804">Transcription</keyword>
<dbReference type="KEGG" id="scor:J3U87_00200"/>
<evidence type="ECO:0000256" key="3">
    <source>
        <dbReference type="ARBA" id="ARBA00023125"/>
    </source>
</evidence>
<evidence type="ECO:0000313" key="8">
    <source>
        <dbReference type="Proteomes" id="UP000663929"/>
    </source>
</evidence>
<dbReference type="GO" id="GO:0003700">
    <property type="term" value="F:DNA-binding transcription factor activity"/>
    <property type="evidence" value="ECO:0007669"/>
    <property type="project" value="InterPro"/>
</dbReference>
<dbReference type="SUPFAM" id="SSF46785">
    <property type="entry name" value="Winged helix' DNA-binding domain"/>
    <property type="match status" value="1"/>
</dbReference>
<accession>A0A8A4TPM4</accession>
<dbReference type="SUPFAM" id="SSF53850">
    <property type="entry name" value="Periplasmic binding protein-like II"/>
    <property type="match status" value="1"/>
</dbReference>
<dbReference type="RefSeq" id="WP_237380976.1">
    <property type="nucleotide sequence ID" value="NZ_CP071793.1"/>
</dbReference>
<dbReference type="PRINTS" id="PR00039">
    <property type="entry name" value="HTHLYSR"/>
</dbReference>
<proteinExistence type="inferred from homology"/>
<keyword evidence="4" id="KW-0010">Activator</keyword>
<evidence type="ECO:0000256" key="1">
    <source>
        <dbReference type="ARBA" id="ARBA00009437"/>
    </source>
</evidence>
<dbReference type="EMBL" id="CP071793">
    <property type="protein sequence ID" value="QTD50861.1"/>
    <property type="molecule type" value="Genomic_DNA"/>
</dbReference>
<dbReference type="PANTHER" id="PTHR30346">
    <property type="entry name" value="TRANSCRIPTIONAL DUAL REGULATOR HCAR-RELATED"/>
    <property type="match status" value="1"/>
</dbReference>
<evidence type="ECO:0000259" key="6">
    <source>
        <dbReference type="PROSITE" id="PS50931"/>
    </source>
</evidence>
<keyword evidence="2" id="KW-0805">Transcription regulation</keyword>
<keyword evidence="8" id="KW-1185">Reference proteome</keyword>
<reference evidence="7" key="1">
    <citation type="submission" date="2021-03" db="EMBL/GenBank/DDBJ databases">
        <title>Acanthopleuribacteraceae sp. M133.</title>
        <authorList>
            <person name="Wang G."/>
        </authorList>
    </citation>
    <scope>NUCLEOTIDE SEQUENCE</scope>
    <source>
        <strain evidence="7">M133</strain>
    </source>
</reference>
<comment type="similarity">
    <text evidence="1">Belongs to the LysR transcriptional regulatory family.</text>
</comment>
<evidence type="ECO:0000256" key="5">
    <source>
        <dbReference type="ARBA" id="ARBA00023163"/>
    </source>
</evidence>
<dbReference type="Gene3D" id="1.10.10.10">
    <property type="entry name" value="Winged helix-like DNA-binding domain superfamily/Winged helix DNA-binding domain"/>
    <property type="match status" value="1"/>
</dbReference>
<dbReference type="PROSITE" id="PS50931">
    <property type="entry name" value="HTH_LYSR"/>
    <property type="match status" value="1"/>
</dbReference>
<dbReference type="GO" id="GO:0032993">
    <property type="term" value="C:protein-DNA complex"/>
    <property type="evidence" value="ECO:0007669"/>
    <property type="project" value="TreeGrafter"/>
</dbReference>
<dbReference type="AlphaFoldDB" id="A0A8A4TPM4"/>
<dbReference type="Pfam" id="PF00126">
    <property type="entry name" value="HTH_1"/>
    <property type="match status" value="1"/>
</dbReference>
<organism evidence="7 8">
    <name type="scientific">Sulfidibacter corallicola</name>
    <dbReference type="NCBI Taxonomy" id="2818388"/>
    <lineage>
        <taxon>Bacteria</taxon>
        <taxon>Pseudomonadati</taxon>
        <taxon>Acidobacteriota</taxon>
        <taxon>Holophagae</taxon>
        <taxon>Acanthopleuribacterales</taxon>
        <taxon>Acanthopleuribacteraceae</taxon>
        <taxon>Sulfidibacter</taxon>
    </lineage>
</organism>
<keyword evidence="3" id="KW-0238">DNA-binding</keyword>
<dbReference type="PANTHER" id="PTHR30346:SF26">
    <property type="entry name" value="HYDROGEN PEROXIDE-INDUCIBLE GENES ACTIVATOR"/>
    <property type="match status" value="1"/>
</dbReference>
<dbReference type="Gene3D" id="3.40.190.10">
    <property type="entry name" value="Periplasmic binding protein-like II"/>
    <property type="match status" value="2"/>
</dbReference>
<feature type="domain" description="HTH lysR-type" evidence="6">
    <location>
        <begin position="1"/>
        <end position="56"/>
    </location>
</feature>
<gene>
    <name evidence="7" type="ORF">J3U87_00200</name>
</gene>
<dbReference type="InterPro" id="IPR005119">
    <property type="entry name" value="LysR_subst-bd"/>
</dbReference>
<dbReference type="Proteomes" id="UP000663929">
    <property type="component" value="Chromosome"/>
</dbReference>
<evidence type="ECO:0000256" key="2">
    <source>
        <dbReference type="ARBA" id="ARBA00023015"/>
    </source>
</evidence>
<sequence length="295" mass="33014">MHQVKYFLAVCEHRNFTQAAHAANVSQPALTAAIKKLEDELGGAVFLRDRSGCALTPLGELVRPRFQRIQDEAVATLGDAVRHVRLDRIPIRIGLFETVGGNLLSSRIAQYQTSNPSIEIEIIYRRADDALEELRDGLLDVVIAPDHGFSPDIYCTDKLLSETYQVVFAKGHRFETLDSVPLKEMSKETYLDRPNCEMREELLSLCKESGIEIYASYRSNRENWLLLLAAEGVGVAILPKSCVPDHMPGISSRPLTSPHVSRDLVALRYLKQPARSELQALVQALTQTERHQDPA</sequence>
<dbReference type="InterPro" id="IPR036390">
    <property type="entry name" value="WH_DNA-bd_sf"/>
</dbReference>
<evidence type="ECO:0000256" key="4">
    <source>
        <dbReference type="ARBA" id="ARBA00023159"/>
    </source>
</evidence>
<dbReference type="InterPro" id="IPR000847">
    <property type="entry name" value="LysR_HTH_N"/>
</dbReference>
<dbReference type="GO" id="GO:0003677">
    <property type="term" value="F:DNA binding"/>
    <property type="evidence" value="ECO:0007669"/>
    <property type="project" value="UniProtKB-KW"/>
</dbReference>
<protein>
    <submittedName>
        <fullName evidence="7">LysR family transcriptional regulator</fullName>
    </submittedName>
</protein>
<dbReference type="Pfam" id="PF03466">
    <property type="entry name" value="LysR_substrate"/>
    <property type="match status" value="1"/>
</dbReference>
<name>A0A8A4TPM4_SULCO</name>